<evidence type="ECO:0000259" key="2">
    <source>
        <dbReference type="Pfam" id="PF01814"/>
    </source>
</evidence>
<dbReference type="InterPro" id="IPR012312">
    <property type="entry name" value="Hemerythrin-like"/>
</dbReference>
<name>A0ABP5YK39_9ACTN</name>
<organism evidence="3 4">
    <name type="scientific">Streptomyces thermolineatus</name>
    <dbReference type="NCBI Taxonomy" id="44033"/>
    <lineage>
        <taxon>Bacteria</taxon>
        <taxon>Bacillati</taxon>
        <taxon>Actinomycetota</taxon>
        <taxon>Actinomycetes</taxon>
        <taxon>Kitasatosporales</taxon>
        <taxon>Streptomycetaceae</taxon>
        <taxon>Streptomyces</taxon>
    </lineage>
</organism>
<dbReference type="Pfam" id="PF01814">
    <property type="entry name" value="Hemerythrin"/>
    <property type="match status" value="1"/>
</dbReference>
<evidence type="ECO:0000256" key="1">
    <source>
        <dbReference type="SAM" id="SignalP"/>
    </source>
</evidence>
<evidence type="ECO:0000313" key="3">
    <source>
        <dbReference type="EMBL" id="GAA2482434.1"/>
    </source>
</evidence>
<keyword evidence="4" id="KW-1185">Reference proteome</keyword>
<feature type="signal peptide" evidence="1">
    <location>
        <begin position="1"/>
        <end position="26"/>
    </location>
</feature>
<keyword evidence="1" id="KW-0732">Signal</keyword>
<comment type="caution">
    <text evidence="3">The sequence shown here is derived from an EMBL/GenBank/DDBJ whole genome shotgun (WGS) entry which is preliminary data.</text>
</comment>
<dbReference type="EMBL" id="BAAATA010000008">
    <property type="protein sequence ID" value="GAA2482434.1"/>
    <property type="molecule type" value="Genomic_DNA"/>
</dbReference>
<evidence type="ECO:0000313" key="4">
    <source>
        <dbReference type="Proteomes" id="UP001501358"/>
    </source>
</evidence>
<reference evidence="4" key="1">
    <citation type="journal article" date="2019" name="Int. J. Syst. Evol. Microbiol.">
        <title>The Global Catalogue of Microorganisms (GCM) 10K type strain sequencing project: providing services to taxonomists for standard genome sequencing and annotation.</title>
        <authorList>
            <consortium name="The Broad Institute Genomics Platform"/>
            <consortium name="The Broad Institute Genome Sequencing Center for Infectious Disease"/>
            <person name="Wu L."/>
            <person name="Ma J."/>
        </authorList>
    </citation>
    <scope>NUCLEOTIDE SEQUENCE [LARGE SCALE GENOMIC DNA]</scope>
    <source>
        <strain evidence="4">JCM 6307</strain>
    </source>
</reference>
<proteinExistence type="predicted"/>
<dbReference type="RefSeq" id="WP_344382636.1">
    <property type="nucleotide sequence ID" value="NZ_BAAATA010000008.1"/>
</dbReference>
<protein>
    <recommendedName>
        <fullName evidence="2">Hemerythrin-like domain-containing protein</fullName>
    </recommendedName>
</protein>
<dbReference type="Gene3D" id="1.20.120.520">
    <property type="entry name" value="nmb1532 protein domain like"/>
    <property type="match status" value="1"/>
</dbReference>
<feature type="domain" description="Hemerythrin-like" evidence="2">
    <location>
        <begin position="51"/>
        <end position="186"/>
    </location>
</feature>
<sequence length="218" mass="23949">MRFPKVYAVVAAVVAAIVGMTTWAWAGATTGAEPRPPAPAQANGGRVTAPLRAEHRELLPKIEALASAAEAVGTAPPQEQRKKVDESYAFLTRELIPHAVAEDEVLYAKVDSLIGTADRTRATDTMRRDHAEVVALTEDVGRLRDRLRAGTLHPADQKELRRVLYALNAVVDLHFAKEEEVYLPLLDRRLTAEEARRMFERMDRIAEEETAGAGAAPH</sequence>
<dbReference type="Proteomes" id="UP001501358">
    <property type="component" value="Unassembled WGS sequence"/>
</dbReference>
<accession>A0ABP5YK39</accession>
<feature type="chain" id="PRO_5046690978" description="Hemerythrin-like domain-containing protein" evidence="1">
    <location>
        <begin position="27"/>
        <end position="218"/>
    </location>
</feature>
<gene>
    <name evidence="3" type="ORF">GCM10010406_18410</name>
</gene>